<organism evidence="1 2">
    <name type="scientific">Litorihabitans aurantiacus</name>
    <dbReference type="NCBI Taxonomy" id="1930061"/>
    <lineage>
        <taxon>Bacteria</taxon>
        <taxon>Bacillati</taxon>
        <taxon>Actinomycetota</taxon>
        <taxon>Actinomycetes</taxon>
        <taxon>Micrococcales</taxon>
        <taxon>Beutenbergiaceae</taxon>
        <taxon>Litorihabitans</taxon>
    </lineage>
</organism>
<accession>A0AA37UY70</accession>
<dbReference type="AlphaFoldDB" id="A0AA37UY70"/>
<dbReference type="RefSeq" id="WP_284250144.1">
    <property type="nucleotide sequence ID" value="NZ_BSUM01000001.1"/>
</dbReference>
<sequence length="109" mass="11198">MSVGIAVPDASDLTPQQQEAFVDATLRGVEAVIEDPEAAVEIAADVIPGMTDGARQEALAVLEATIPYLSTSGETDPAQWEAMAQAMLAAGIVDTVPDGGHRSPADAPR</sequence>
<evidence type="ECO:0000313" key="2">
    <source>
        <dbReference type="Proteomes" id="UP001157161"/>
    </source>
</evidence>
<dbReference type="SUPFAM" id="SSF53850">
    <property type="entry name" value="Periplasmic binding protein-like II"/>
    <property type="match status" value="1"/>
</dbReference>
<protein>
    <submittedName>
        <fullName evidence="1">Uncharacterized protein</fullName>
    </submittedName>
</protein>
<dbReference type="Proteomes" id="UP001157161">
    <property type="component" value="Unassembled WGS sequence"/>
</dbReference>
<reference evidence="1" key="2">
    <citation type="submission" date="2023-02" db="EMBL/GenBank/DDBJ databases">
        <authorList>
            <person name="Sun Q."/>
            <person name="Mori K."/>
        </authorList>
    </citation>
    <scope>NUCLEOTIDE SEQUENCE</scope>
    <source>
        <strain evidence="1">NBRC 112290</strain>
    </source>
</reference>
<gene>
    <name evidence="1" type="ORF">GCM10025875_12740</name>
</gene>
<proteinExistence type="predicted"/>
<reference evidence="1" key="1">
    <citation type="journal article" date="2014" name="Int. J. Syst. Evol. Microbiol.">
        <title>Complete genome sequence of Corynebacterium casei LMG S-19264T (=DSM 44701T), isolated from a smear-ripened cheese.</title>
        <authorList>
            <consortium name="US DOE Joint Genome Institute (JGI-PGF)"/>
            <person name="Walter F."/>
            <person name="Albersmeier A."/>
            <person name="Kalinowski J."/>
            <person name="Ruckert C."/>
        </authorList>
    </citation>
    <scope>NUCLEOTIDE SEQUENCE</scope>
    <source>
        <strain evidence="1">NBRC 112290</strain>
    </source>
</reference>
<evidence type="ECO:0000313" key="1">
    <source>
        <dbReference type="EMBL" id="GMA31282.1"/>
    </source>
</evidence>
<comment type="caution">
    <text evidence="1">The sequence shown here is derived from an EMBL/GenBank/DDBJ whole genome shotgun (WGS) entry which is preliminary data.</text>
</comment>
<name>A0AA37UY70_9MICO</name>
<dbReference type="EMBL" id="BSUM01000001">
    <property type="protein sequence ID" value="GMA31282.1"/>
    <property type="molecule type" value="Genomic_DNA"/>
</dbReference>
<keyword evidence="2" id="KW-1185">Reference proteome</keyword>
<dbReference type="Gene3D" id="3.40.190.10">
    <property type="entry name" value="Periplasmic binding protein-like II"/>
    <property type="match status" value="1"/>
</dbReference>